<proteinExistence type="predicted"/>
<dbReference type="AlphaFoldDB" id="A0A9J5XGM4"/>
<dbReference type="Proteomes" id="UP000824120">
    <property type="component" value="Chromosome 9"/>
</dbReference>
<protein>
    <submittedName>
        <fullName evidence="1">Uncharacterized protein</fullName>
    </submittedName>
</protein>
<comment type="caution">
    <text evidence="1">The sequence shown here is derived from an EMBL/GenBank/DDBJ whole genome shotgun (WGS) entry which is preliminary data.</text>
</comment>
<name>A0A9J5XGM4_SOLCO</name>
<sequence>MSNLTKSAMPLMSSLSLLPSLVGHHLTQLPDSIPELSISDLSLGLHFWCIGYPLILWFNIPPSGTTSNNSSWRHDLKDTHKHELEMNSIERKEYEKSEIVPKCYSILIVDVARFTPIIRTLQTRLHRHSRTLKLWALIPNWSCLEPTP</sequence>
<reference evidence="1 2" key="1">
    <citation type="submission" date="2020-09" db="EMBL/GenBank/DDBJ databases">
        <title>De no assembly of potato wild relative species, Solanum commersonii.</title>
        <authorList>
            <person name="Cho K."/>
        </authorList>
    </citation>
    <scope>NUCLEOTIDE SEQUENCE [LARGE SCALE GENOMIC DNA]</scope>
    <source>
        <strain evidence="1">LZ3.2</strain>
        <tissue evidence="1">Leaf</tissue>
    </source>
</reference>
<accession>A0A9J5XGM4</accession>
<keyword evidence="2" id="KW-1185">Reference proteome</keyword>
<dbReference type="EMBL" id="JACXVP010000009">
    <property type="protein sequence ID" value="KAG5586826.1"/>
    <property type="molecule type" value="Genomic_DNA"/>
</dbReference>
<gene>
    <name evidence="1" type="ORF">H5410_047260</name>
</gene>
<organism evidence="1 2">
    <name type="scientific">Solanum commersonii</name>
    <name type="common">Commerson's wild potato</name>
    <name type="synonym">Commerson's nightshade</name>
    <dbReference type="NCBI Taxonomy" id="4109"/>
    <lineage>
        <taxon>Eukaryota</taxon>
        <taxon>Viridiplantae</taxon>
        <taxon>Streptophyta</taxon>
        <taxon>Embryophyta</taxon>
        <taxon>Tracheophyta</taxon>
        <taxon>Spermatophyta</taxon>
        <taxon>Magnoliopsida</taxon>
        <taxon>eudicotyledons</taxon>
        <taxon>Gunneridae</taxon>
        <taxon>Pentapetalae</taxon>
        <taxon>asterids</taxon>
        <taxon>lamiids</taxon>
        <taxon>Solanales</taxon>
        <taxon>Solanaceae</taxon>
        <taxon>Solanoideae</taxon>
        <taxon>Solaneae</taxon>
        <taxon>Solanum</taxon>
    </lineage>
</organism>
<evidence type="ECO:0000313" key="1">
    <source>
        <dbReference type="EMBL" id="KAG5586826.1"/>
    </source>
</evidence>
<evidence type="ECO:0000313" key="2">
    <source>
        <dbReference type="Proteomes" id="UP000824120"/>
    </source>
</evidence>